<gene>
    <name evidence="3" type="ORF">MS3_04221</name>
</gene>
<organism evidence="3">
    <name type="scientific">Schistosoma haematobium</name>
    <name type="common">Blood fluke</name>
    <dbReference type="NCBI Taxonomy" id="6185"/>
    <lineage>
        <taxon>Eukaryota</taxon>
        <taxon>Metazoa</taxon>
        <taxon>Spiralia</taxon>
        <taxon>Lophotrochozoa</taxon>
        <taxon>Platyhelminthes</taxon>
        <taxon>Trematoda</taxon>
        <taxon>Digenea</taxon>
        <taxon>Strigeidida</taxon>
        <taxon>Schistosomatoidea</taxon>
        <taxon>Schistosomatidae</taxon>
        <taxon>Schistosoma</taxon>
    </lineage>
</organism>
<dbReference type="SUPFAM" id="SSF48403">
    <property type="entry name" value="Ankyrin repeat"/>
    <property type="match status" value="1"/>
</dbReference>
<dbReference type="AlphaFoldDB" id="A0A094ZS96"/>
<keyword evidence="1" id="KW-0677">Repeat</keyword>
<dbReference type="Pfam" id="PF12796">
    <property type="entry name" value="Ank_2"/>
    <property type="match status" value="2"/>
</dbReference>
<dbReference type="PANTHER" id="PTHR24171:SF9">
    <property type="entry name" value="ANKYRIN REPEAT DOMAIN-CONTAINING PROTEIN 39"/>
    <property type="match status" value="1"/>
</dbReference>
<dbReference type="Gene3D" id="1.25.40.20">
    <property type="entry name" value="Ankyrin repeat-containing domain"/>
    <property type="match status" value="1"/>
</dbReference>
<evidence type="ECO:0000256" key="1">
    <source>
        <dbReference type="ARBA" id="ARBA00022737"/>
    </source>
</evidence>
<dbReference type="SMART" id="SM00248">
    <property type="entry name" value="ANK"/>
    <property type="match status" value="5"/>
</dbReference>
<dbReference type="STRING" id="6185.A0A094ZS96"/>
<evidence type="ECO:0000313" key="3">
    <source>
        <dbReference type="EMBL" id="KGB35949.1"/>
    </source>
</evidence>
<dbReference type="GO" id="GO:0000502">
    <property type="term" value="C:proteasome complex"/>
    <property type="evidence" value="ECO:0007669"/>
    <property type="project" value="UniProtKB-KW"/>
</dbReference>
<dbReference type="InterPro" id="IPR036770">
    <property type="entry name" value="Ankyrin_rpt-contain_sf"/>
</dbReference>
<keyword evidence="3" id="KW-0647">Proteasome</keyword>
<keyword evidence="2" id="KW-0040">ANK repeat</keyword>
<accession>A0A094ZS96</accession>
<dbReference type="PROSITE" id="PS50088">
    <property type="entry name" value="ANK_REPEAT"/>
    <property type="match status" value="4"/>
</dbReference>
<proteinExistence type="predicted"/>
<dbReference type="PROSITE" id="PS50297">
    <property type="entry name" value="ANK_REP_REGION"/>
    <property type="match status" value="4"/>
</dbReference>
<dbReference type="EMBL" id="KL250731">
    <property type="protein sequence ID" value="KGB35949.1"/>
    <property type="molecule type" value="Genomic_DNA"/>
</dbReference>
<sequence>MAKSRLLTRFYCELFKLWTQYLQAGRNPLHWAACGGHLELVKVLLTRGFDKDCKDQSNWTPLMIAISAGRGNVASYLIEQEHADVNVINSTGQCCLHYCASKNRLQLVKQLLDAGAKPDVKDWGGVTPLHRAIATENLDIAKHLLDHTITENDVGNEEGCNKLFSTLVDLTDKQGQTPLHYACEEGNFQAATLLMNYGASINHKDTTVRYSLLWNRLPMPIRNCDTFTRFKKLITLFLDSKELQHFLELPPTDEALYYGPPSI</sequence>
<protein>
    <submittedName>
        <fullName evidence="3">26S proteasome non-ATPase regulatory subunit 10</fullName>
    </submittedName>
</protein>
<dbReference type="PANTHER" id="PTHR24171">
    <property type="entry name" value="ANKYRIN REPEAT DOMAIN-CONTAINING PROTEIN 39-RELATED"/>
    <property type="match status" value="1"/>
</dbReference>
<dbReference type="InterPro" id="IPR002110">
    <property type="entry name" value="Ankyrin_rpt"/>
</dbReference>
<reference evidence="3" key="1">
    <citation type="journal article" date="2012" name="Nat. Genet.">
        <title>Whole-genome sequence of Schistosoma haematobium.</title>
        <authorList>
            <person name="Young N.D."/>
            <person name="Jex A.R."/>
            <person name="Li B."/>
            <person name="Liu S."/>
            <person name="Yang L."/>
            <person name="Xiong Z."/>
            <person name="Li Y."/>
            <person name="Cantacessi C."/>
            <person name="Hall R.S."/>
            <person name="Xu X."/>
            <person name="Chen F."/>
            <person name="Wu X."/>
            <person name="Zerlotini A."/>
            <person name="Oliveira G."/>
            <person name="Hofmann A."/>
            <person name="Zhang G."/>
            <person name="Fang X."/>
            <person name="Kang Y."/>
            <person name="Campbell B.E."/>
            <person name="Loukas A."/>
            <person name="Ranganathan S."/>
            <person name="Rollinson D."/>
            <person name="Rinaldi G."/>
            <person name="Brindley P.J."/>
            <person name="Yang H."/>
            <person name="Wang J."/>
            <person name="Wang J."/>
            <person name="Gasser R.B."/>
        </authorList>
    </citation>
    <scope>NUCLEOTIDE SEQUENCE [LARGE SCALE GENOMIC DNA]</scope>
</reference>
<dbReference type="PRINTS" id="PR01415">
    <property type="entry name" value="ANKYRIN"/>
</dbReference>
<evidence type="ECO:0000256" key="2">
    <source>
        <dbReference type="ARBA" id="ARBA00023043"/>
    </source>
</evidence>
<name>A0A094ZS96_SCHHA</name>